<accession>A0ABY7B1B2</accession>
<keyword evidence="1" id="KW-1133">Transmembrane helix</keyword>
<evidence type="ECO:0000256" key="1">
    <source>
        <dbReference type="SAM" id="Phobius"/>
    </source>
</evidence>
<feature type="transmembrane region" description="Helical" evidence="1">
    <location>
        <begin position="229"/>
        <end position="250"/>
    </location>
</feature>
<dbReference type="PANTHER" id="PTHR35007:SF4">
    <property type="entry name" value="CONSERVED TRANSMEMBRANE PROTEIN-RELATED"/>
    <property type="match status" value="1"/>
</dbReference>
<evidence type="ECO:0000313" key="2">
    <source>
        <dbReference type="EMBL" id="WAL66079.1"/>
    </source>
</evidence>
<dbReference type="EMBL" id="CP113836">
    <property type="protein sequence ID" value="WAL66079.1"/>
    <property type="molecule type" value="Genomic_DNA"/>
</dbReference>
<keyword evidence="1" id="KW-0812">Transmembrane</keyword>
<gene>
    <name evidence="2" type="ORF">ORV05_35425</name>
</gene>
<name>A0ABY7B1B2_9PSEU</name>
<keyword evidence="3" id="KW-1185">Reference proteome</keyword>
<evidence type="ECO:0008006" key="4">
    <source>
        <dbReference type="Google" id="ProtNLM"/>
    </source>
</evidence>
<feature type="transmembrane region" description="Helical" evidence="1">
    <location>
        <begin position="190"/>
        <end position="209"/>
    </location>
</feature>
<dbReference type="PANTHER" id="PTHR35007">
    <property type="entry name" value="INTEGRAL MEMBRANE PROTEIN-RELATED"/>
    <property type="match status" value="1"/>
</dbReference>
<sequence length="255" mass="26462">MVIPALLCGVVALLTWPATRPAQARLAALGAPAPKRGWRLPAWLRPPRLWLTALLVAIPFLGLTGTLSVGALFAAGWQQRRVRRRRKAEVERAIAVAEALRVMVAELRGGATPMAAREAALAIAPGQVSSLLAGFDEEGPESVAGIRGRLATAAALSRRHGLPLADLLDAVRRDLVAGARFLSRAEAGMAGPRASATVLAALPGIGLLLGEAMGAHPVYLLVATPPGQLLMALGSALILAGVAWSARLTAVRVLP</sequence>
<organism evidence="2 3">
    <name type="scientific">Amycolatopsis cynarae</name>
    <dbReference type="NCBI Taxonomy" id="2995223"/>
    <lineage>
        <taxon>Bacteria</taxon>
        <taxon>Bacillati</taxon>
        <taxon>Actinomycetota</taxon>
        <taxon>Actinomycetes</taxon>
        <taxon>Pseudonocardiales</taxon>
        <taxon>Pseudonocardiaceae</taxon>
        <taxon>Amycolatopsis</taxon>
    </lineage>
</organism>
<reference evidence="2" key="1">
    <citation type="submission" date="2022-11" db="EMBL/GenBank/DDBJ databases">
        <authorList>
            <person name="Mo P."/>
        </authorList>
    </citation>
    <scope>NUCLEOTIDE SEQUENCE</scope>
    <source>
        <strain evidence="2">HUAS 11-8</strain>
    </source>
</reference>
<protein>
    <recommendedName>
        <fullName evidence="4">Type II secretion system protein</fullName>
    </recommendedName>
</protein>
<dbReference type="RefSeq" id="WP_268756219.1">
    <property type="nucleotide sequence ID" value="NZ_CP113836.1"/>
</dbReference>
<proteinExistence type="predicted"/>
<feature type="transmembrane region" description="Helical" evidence="1">
    <location>
        <begin position="48"/>
        <end position="77"/>
    </location>
</feature>
<keyword evidence="1" id="KW-0472">Membrane</keyword>
<evidence type="ECO:0000313" key="3">
    <source>
        <dbReference type="Proteomes" id="UP001163203"/>
    </source>
</evidence>
<dbReference type="Proteomes" id="UP001163203">
    <property type="component" value="Chromosome"/>
</dbReference>